<dbReference type="Pfam" id="PF00106">
    <property type="entry name" value="adh_short"/>
    <property type="match status" value="1"/>
</dbReference>
<dbReference type="InterPro" id="IPR036291">
    <property type="entry name" value="NAD(P)-bd_dom_sf"/>
</dbReference>
<evidence type="ECO:0000313" key="3">
    <source>
        <dbReference type="EMBL" id="KAL2287129.1"/>
    </source>
</evidence>
<dbReference type="EMBL" id="JBAWTH010000021">
    <property type="protein sequence ID" value="KAL2287129.1"/>
    <property type="molecule type" value="Genomic_DNA"/>
</dbReference>
<dbReference type="Gene3D" id="3.40.50.720">
    <property type="entry name" value="NAD(P)-binding Rossmann-like Domain"/>
    <property type="match status" value="1"/>
</dbReference>
<gene>
    <name evidence="3" type="ORF">FJTKL_06130</name>
</gene>
<dbReference type="PANTHER" id="PTHR24320">
    <property type="entry name" value="RETINOL DEHYDROGENASE"/>
    <property type="match status" value="1"/>
</dbReference>
<proteinExistence type="inferred from homology"/>
<protein>
    <recommendedName>
        <fullName evidence="5">Short-chain dehydrogenase</fullName>
    </recommendedName>
</protein>
<comment type="caution">
    <text evidence="3">The sequence shown here is derived from an EMBL/GenBank/DDBJ whole genome shotgun (WGS) entry which is preliminary data.</text>
</comment>
<evidence type="ECO:0000256" key="1">
    <source>
        <dbReference type="ARBA" id="ARBA00006484"/>
    </source>
</evidence>
<keyword evidence="2" id="KW-0560">Oxidoreductase</keyword>
<evidence type="ECO:0000313" key="4">
    <source>
        <dbReference type="Proteomes" id="UP001600888"/>
    </source>
</evidence>
<dbReference type="PANTHER" id="PTHR24320:SF152">
    <property type="entry name" value="SHORT-CHAIN DEHYDROGENASE_REDUCTASE FAMILY PROTEIN"/>
    <property type="match status" value="1"/>
</dbReference>
<dbReference type="Proteomes" id="UP001600888">
    <property type="component" value="Unassembled WGS sequence"/>
</dbReference>
<sequence>MAPPKGTILVTGANGGLGSAIVNKIVISTELVGYHGLYTARSSTSGLSTALATAKGEHAHDILTLDLASLSSVRRTAEDINARAVAGQIPAIRALVLNAGFQDFGKQQWTGEAESGLDMTFAANNLSQWLLTLLLLESIDKEKGRIVLIGSQSHDPYDKRNDATKAFEGDEKTIVHDKTSIGAIAKGKWPCGSDEPGFKGGYRCYSASKLFLVMMMHSPQGRLNQDPALNKICILGVDPGTMSTGLQRHSAFFIRVVLFGLVSPSSPG</sequence>
<dbReference type="PRINTS" id="PR00081">
    <property type="entry name" value="GDHRDH"/>
</dbReference>
<dbReference type="InterPro" id="IPR002347">
    <property type="entry name" value="SDR_fam"/>
</dbReference>
<keyword evidence="4" id="KW-1185">Reference proteome</keyword>
<evidence type="ECO:0008006" key="5">
    <source>
        <dbReference type="Google" id="ProtNLM"/>
    </source>
</evidence>
<evidence type="ECO:0000256" key="2">
    <source>
        <dbReference type="ARBA" id="ARBA00023002"/>
    </source>
</evidence>
<reference evidence="3 4" key="1">
    <citation type="submission" date="2024-03" db="EMBL/GenBank/DDBJ databases">
        <title>A high-quality draft genome sequence of Diaporthe vaccinii, a causative agent of upright dieback and viscid rot disease in cranberry plants.</title>
        <authorList>
            <person name="Sarrasin M."/>
            <person name="Lang B.F."/>
            <person name="Burger G."/>
        </authorList>
    </citation>
    <scope>NUCLEOTIDE SEQUENCE [LARGE SCALE GENOMIC DNA]</scope>
    <source>
        <strain evidence="3 4">IS7</strain>
    </source>
</reference>
<dbReference type="SUPFAM" id="SSF51735">
    <property type="entry name" value="NAD(P)-binding Rossmann-fold domains"/>
    <property type="match status" value="1"/>
</dbReference>
<comment type="similarity">
    <text evidence="1">Belongs to the short-chain dehydrogenases/reductases (SDR) family.</text>
</comment>
<name>A0ABR4EXF6_9PEZI</name>
<organism evidence="3 4">
    <name type="scientific">Diaporthe vaccinii</name>
    <dbReference type="NCBI Taxonomy" id="105482"/>
    <lineage>
        <taxon>Eukaryota</taxon>
        <taxon>Fungi</taxon>
        <taxon>Dikarya</taxon>
        <taxon>Ascomycota</taxon>
        <taxon>Pezizomycotina</taxon>
        <taxon>Sordariomycetes</taxon>
        <taxon>Sordariomycetidae</taxon>
        <taxon>Diaporthales</taxon>
        <taxon>Diaporthaceae</taxon>
        <taxon>Diaporthe</taxon>
        <taxon>Diaporthe eres species complex</taxon>
    </lineage>
</organism>
<accession>A0ABR4EXF6</accession>